<dbReference type="AlphaFoldDB" id="A0A914IEV3"/>
<accession>A0A914IEV3</accession>
<protein>
    <submittedName>
        <fullName evidence="3">Uncharacterized protein</fullName>
    </submittedName>
</protein>
<sequence>MMSFLFILILVCLIEIISDANGQTPAERQNIIESSKNEAKAVIAYGNALEFLKIFFEVDQELNLDSSKFNRMSNDQQISFIFTYINIKLEENEREIGESLQQITNNLLNYCQHFGSTKYGSDKKTINHFLLVARRTCFIGMFVSLAEFINKKMSEIIEHAQIMSVRVRRVSAVPTQFLQRQNDSQIQEMNTNISDYAICVEHMFIFWTRMKSEFIAAEQPPHIGDNGNANDVENGSWHKIKQQLNELTRKSLHGFDKN</sequence>
<feature type="chain" id="PRO_5036696795" evidence="1">
    <location>
        <begin position="23"/>
        <end position="258"/>
    </location>
</feature>
<dbReference type="Proteomes" id="UP000887572">
    <property type="component" value="Unplaced"/>
</dbReference>
<organism evidence="2 3">
    <name type="scientific">Globodera rostochiensis</name>
    <name type="common">Golden nematode worm</name>
    <name type="synonym">Heterodera rostochiensis</name>
    <dbReference type="NCBI Taxonomy" id="31243"/>
    <lineage>
        <taxon>Eukaryota</taxon>
        <taxon>Metazoa</taxon>
        <taxon>Ecdysozoa</taxon>
        <taxon>Nematoda</taxon>
        <taxon>Chromadorea</taxon>
        <taxon>Rhabditida</taxon>
        <taxon>Tylenchina</taxon>
        <taxon>Tylenchomorpha</taxon>
        <taxon>Tylenchoidea</taxon>
        <taxon>Heteroderidae</taxon>
        <taxon>Heteroderinae</taxon>
        <taxon>Globodera</taxon>
    </lineage>
</organism>
<keyword evidence="1" id="KW-0732">Signal</keyword>
<proteinExistence type="predicted"/>
<name>A0A914IEV3_GLORO</name>
<dbReference type="WBParaSite" id="Gr19_v10_g9262.t1">
    <property type="protein sequence ID" value="Gr19_v10_g9262.t1"/>
    <property type="gene ID" value="Gr19_v10_g9262"/>
</dbReference>
<evidence type="ECO:0000313" key="3">
    <source>
        <dbReference type="WBParaSite" id="Gr19_v10_g9262.t1"/>
    </source>
</evidence>
<feature type="signal peptide" evidence="1">
    <location>
        <begin position="1"/>
        <end position="22"/>
    </location>
</feature>
<reference evidence="3" key="1">
    <citation type="submission" date="2022-11" db="UniProtKB">
        <authorList>
            <consortium name="WormBaseParasite"/>
        </authorList>
    </citation>
    <scope>IDENTIFICATION</scope>
</reference>
<evidence type="ECO:0000256" key="1">
    <source>
        <dbReference type="SAM" id="SignalP"/>
    </source>
</evidence>
<evidence type="ECO:0000313" key="2">
    <source>
        <dbReference type="Proteomes" id="UP000887572"/>
    </source>
</evidence>
<keyword evidence="2" id="KW-1185">Reference proteome</keyword>